<evidence type="ECO:0000313" key="1">
    <source>
        <dbReference type="Proteomes" id="UP000887579"/>
    </source>
</evidence>
<name>A0AC34FRE4_9BILA</name>
<dbReference type="WBParaSite" id="ES5_v2.g19657.t1">
    <property type="protein sequence ID" value="ES5_v2.g19657.t1"/>
    <property type="gene ID" value="ES5_v2.g19657"/>
</dbReference>
<organism evidence="1 2">
    <name type="scientific">Panagrolaimus sp. ES5</name>
    <dbReference type="NCBI Taxonomy" id="591445"/>
    <lineage>
        <taxon>Eukaryota</taxon>
        <taxon>Metazoa</taxon>
        <taxon>Ecdysozoa</taxon>
        <taxon>Nematoda</taxon>
        <taxon>Chromadorea</taxon>
        <taxon>Rhabditida</taxon>
        <taxon>Tylenchina</taxon>
        <taxon>Panagrolaimomorpha</taxon>
        <taxon>Panagrolaimoidea</taxon>
        <taxon>Panagrolaimidae</taxon>
        <taxon>Panagrolaimus</taxon>
    </lineage>
</organism>
<accession>A0AC34FRE4</accession>
<dbReference type="Proteomes" id="UP000887579">
    <property type="component" value="Unplaced"/>
</dbReference>
<sequence>MDLNAYTTNIRKSINQQHPNSSGNNEKSRESLMINKFLEGLPYDLMAQLQPGIQNFQTLQQLLVHVRKLATTHR</sequence>
<reference evidence="2" key="1">
    <citation type="submission" date="2022-11" db="UniProtKB">
        <authorList>
            <consortium name="WormBaseParasite"/>
        </authorList>
    </citation>
    <scope>IDENTIFICATION</scope>
</reference>
<proteinExistence type="predicted"/>
<evidence type="ECO:0000313" key="2">
    <source>
        <dbReference type="WBParaSite" id="ES5_v2.g19657.t1"/>
    </source>
</evidence>
<protein>
    <submittedName>
        <fullName evidence="2">Uncharacterized protein</fullName>
    </submittedName>
</protein>